<dbReference type="HOGENOM" id="CLU_023205_0_1_1"/>
<keyword evidence="2" id="KW-0521">NADP</keyword>
<dbReference type="Gene3D" id="3.20.20.100">
    <property type="entry name" value="NADP-dependent oxidoreductase domain"/>
    <property type="match status" value="1"/>
</dbReference>
<protein>
    <recommendedName>
        <fullName evidence="4">NADP-dependent oxidoreductase domain-containing protein</fullName>
    </recommendedName>
</protein>
<dbReference type="Pfam" id="PF00248">
    <property type="entry name" value="Aldo_ket_red"/>
    <property type="match status" value="1"/>
</dbReference>
<reference evidence="6" key="1">
    <citation type="journal article" date="2013" name="Nature">
        <title>Pan genome of the phytoplankton Emiliania underpins its global distribution.</title>
        <authorList>
            <person name="Read B.A."/>
            <person name="Kegel J."/>
            <person name="Klute M.J."/>
            <person name="Kuo A."/>
            <person name="Lefebvre S.C."/>
            <person name="Maumus F."/>
            <person name="Mayer C."/>
            <person name="Miller J."/>
            <person name="Monier A."/>
            <person name="Salamov A."/>
            <person name="Young J."/>
            <person name="Aguilar M."/>
            <person name="Claverie J.M."/>
            <person name="Frickenhaus S."/>
            <person name="Gonzalez K."/>
            <person name="Herman E.K."/>
            <person name="Lin Y.C."/>
            <person name="Napier J."/>
            <person name="Ogata H."/>
            <person name="Sarno A.F."/>
            <person name="Shmutz J."/>
            <person name="Schroeder D."/>
            <person name="de Vargas C."/>
            <person name="Verret F."/>
            <person name="von Dassow P."/>
            <person name="Valentin K."/>
            <person name="Van de Peer Y."/>
            <person name="Wheeler G."/>
            <person name="Dacks J.B."/>
            <person name="Delwiche C.F."/>
            <person name="Dyhrman S.T."/>
            <person name="Glockner G."/>
            <person name="John U."/>
            <person name="Richards T."/>
            <person name="Worden A.Z."/>
            <person name="Zhang X."/>
            <person name="Grigoriev I.V."/>
            <person name="Allen A.E."/>
            <person name="Bidle K."/>
            <person name="Borodovsky M."/>
            <person name="Bowler C."/>
            <person name="Brownlee C."/>
            <person name="Cock J.M."/>
            <person name="Elias M."/>
            <person name="Gladyshev V.N."/>
            <person name="Groth M."/>
            <person name="Guda C."/>
            <person name="Hadaegh A."/>
            <person name="Iglesias-Rodriguez M.D."/>
            <person name="Jenkins J."/>
            <person name="Jones B.M."/>
            <person name="Lawson T."/>
            <person name="Leese F."/>
            <person name="Lindquist E."/>
            <person name="Lobanov A."/>
            <person name="Lomsadze A."/>
            <person name="Malik S.B."/>
            <person name="Marsh M.E."/>
            <person name="Mackinder L."/>
            <person name="Mock T."/>
            <person name="Mueller-Roeber B."/>
            <person name="Pagarete A."/>
            <person name="Parker M."/>
            <person name="Probert I."/>
            <person name="Quesneville H."/>
            <person name="Raines C."/>
            <person name="Rensing S.A."/>
            <person name="Riano-Pachon D.M."/>
            <person name="Richier S."/>
            <person name="Rokitta S."/>
            <person name="Shiraiwa Y."/>
            <person name="Soanes D.M."/>
            <person name="van der Giezen M."/>
            <person name="Wahlund T.M."/>
            <person name="Williams B."/>
            <person name="Wilson W."/>
            <person name="Wolfe G."/>
            <person name="Wurch L.L."/>
        </authorList>
    </citation>
    <scope>NUCLEOTIDE SEQUENCE</scope>
</reference>
<proteinExistence type="inferred from homology"/>
<dbReference type="InterPro" id="IPR036812">
    <property type="entry name" value="NAD(P)_OxRdtase_dom_sf"/>
</dbReference>
<dbReference type="CDD" id="cd19071">
    <property type="entry name" value="AKR_AKR1-5-like"/>
    <property type="match status" value="1"/>
</dbReference>
<dbReference type="PANTHER" id="PTHR43827:SF3">
    <property type="entry name" value="NADP-DEPENDENT OXIDOREDUCTASE DOMAIN-CONTAINING PROTEIN"/>
    <property type="match status" value="1"/>
</dbReference>
<dbReference type="STRING" id="2903.R1F2K7"/>
<dbReference type="GeneID" id="17274720"/>
<dbReference type="InterPro" id="IPR020471">
    <property type="entry name" value="AKR"/>
</dbReference>
<dbReference type="EnsemblProtists" id="EOD29446">
    <property type="protein sequence ID" value="EOD29446"/>
    <property type="gene ID" value="EMIHUDRAFT_113767"/>
</dbReference>
<dbReference type="AlphaFoldDB" id="A0A0D3K111"/>
<dbReference type="Proteomes" id="UP000013827">
    <property type="component" value="Unassembled WGS sequence"/>
</dbReference>
<dbReference type="GO" id="GO:0016616">
    <property type="term" value="F:oxidoreductase activity, acting on the CH-OH group of donors, NAD or NADP as acceptor"/>
    <property type="evidence" value="ECO:0007669"/>
    <property type="project" value="UniProtKB-ARBA"/>
</dbReference>
<accession>A0A0D3K111</accession>
<comment type="similarity">
    <text evidence="1">Belongs to the aldo/keto reductase family.</text>
</comment>
<evidence type="ECO:0000313" key="6">
    <source>
        <dbReference type="Proteomes" id="UP000013827"/>
    </source>
</evidence>
<evidence type="ECO:0000313" key="5">
    <source>
        <dbReference type="EnsemblProtists" id="EOD29446"/>
    </source>
</evidence>
<evidence type="ECO:0000259" key="4">
    <source>
        <dbReference type="Pfam" id="PF00248"/>
    </source>
</evidence>
<dbReference type="InterPro" id="IPR018170">
    <property type="entry name" value="Aldo/ket_reductase_CS"/>
</dbReference>
<evidence type="ECO:0000256" key="1">
    <source>
        <dbReference type="ARBA" id="ARBA00007905"/>
    </source>
</evidence>
<dbReference type="eggNOG" id="KOG1577">
    <property type="taxonomic scope" value="Eukaryota"/>
</dbReference>
<dbReference type="InterPro" id="IPR023210">
    <property type="entry name" value="NADP_OxRdtase_dom"/>
</dbReference>
<feature type="domain" description="NADP-dependent oxidoreductase" evidence="4">
    <location>
        <begin position="36"/>
        <end position="191"/>
    </location>
</feature>
<keyword evidence="3" id="KW-0560">Oxidoreductase</keyword>
<sequence>MMLASMTAKPVPSVEIAPSVLMPMLSFGITMQHSLFLALGGRGLDTAFDYGDKYQAELGRAVATSGLLRSAVFVTTKVPCCASSFVKDDVYSNHCHARRSPEETAADVAHDLSVLGMPFVDLLLMHWPCDSTADTVATWRVLERLALDGRARAIGVSNFNASAIESLLPHVKVRPAVNQAYSPLGSAAPGGVPRVLSDTNAHNRTAAAVALRWLVQQGVPVVTQSDKKEHMVDDLEGVFSFELTDSEMARLAAIR</sequence>
<organism evidence="5 6">
    <name type="scientific">Emiliania huxleyi (strain CCMP1516)</name>
    <dbReference type="NCBI Taxonomy" id="280463"/>
    <lineage>
        <taxon>Eukaryota</taxon>
        <taxon>Haptista</taxon>
        <taxon>Haptophyta</taxon>
        <taxon>Prymnesiophyceae</taxon>
        <taxon>Isochrysidales</taxon>
        <taxon>Noelaerhabdaceae</taxon>
        <taxon>Emiliania</taxon>
    </lineage>
</organism>
<dbReference type="KEGG" id="ehx:EMIHUDRAFT_113767"/>
<reference evidence="5" key="2">
    <citation type="submission" date="2024-10" db="UniProtKB">
        <authorList>
            <consortium name="EnsemblProtists"/>
        </authorList>
    </citation>
    <scope>IDENTIFICATION</scope>
</reference>
<dbReference type="PANTHER" id="PTHR43827">
    <property type="entry name" value="2,5-DIKETO-D-GLUCONIC ACID REDUCTASE"/>
    <property type="match status" value="1"/>
</dbReference>
<evidence type="ECO:0000256" key="3">
    <source>
        <dbReference type="ARBA" id="ARBA00023002"/>
    </source>
</evidence>
<evidence type="ECO:0000256" key="2">
    <source>
        <dbReference type="ARBA" id="ARBA00022857"/>
    </source>
</evidence>
<name>A0A0D3K111_EMIH1</name>
<dbReference type="RefSeq" id="XP_005781875.1">
    <property type="nucleotide sequence ID" value="XM_005781818.1"/>
</dbReference>
<dbReference type="PaxDb" id="2903-EOD29446"/>
<keyword evidence="6" id="KW-1185">Reference proteome</keyword>
<dbReference type="PROSITE" id="PS00062">
    <property type="entry name" value="ALDOKETO_REDUCTASE_2"/>
    <property type="match status" value="1"/>
</dbReference>
<dbReference type="SUPFAM" id="SSF51430">
    <property type="entry name" value="NAD(P)-linked oxidoreductase"/>
    <property type="match status" value="1"/>
</dbReference>